<dbReference type="EMBL" id="CP135137">
    <property type="protein sequence ID" value="WWR11570.1"/>
    <property type="molecule type" value="Genomic_DNA"/>
</dbReference>
<organism evidence="1 2">
    <name type="scientific">Candidatus Legionella polyplacis</name>
    <dbReference type="NCBI Taxonomy" id="2005262"/>
    <lineage>
        <taxon>Bacteria</taxon>
        <taxon>Pseudomonadati</taxon>
        <taxon>Pseudomonadota</taxon>
        <taxon>Gammaproteobacteria</taxon>
        <taxon>Legionellales</taxon>
        <taxon>Legionellaceae</taxon>
        <taxon>Legionella</taxon>
    </lineage>
</organism>
<evidence type="ECO:0000313" key="1">
    <source>
        <dbReference type="EMBL" id="WWR11570.1"/>
    </source>
</evidence>
<sequence length="109" mass="12526">MENLIYKIITYIPKNSVEKVKKALFLSGAGKLGNYKEVSWQCLGIGQFKPLKNANPTIGKINSLTYVKEYKVEMICESKYIHNAIKALKTVHPYEEPAYEIIKLEKFIK</sequence>
<accession>A0ABZ2GVT9</accession>
<protein>
    <submittedName>
        <fullName evidence="1">NGG1p interacting factor NIF3</fullName>
    </submittedName>
</protein>
<gene>
    <name evidence="1" type="ORF">RQL39_00120</name>
</gene>
<reference evidence="1" key="1">
    <citation type="submission" date="2023-09" db="EMBL/GenBank/DDBJ databases">
        <title>Genomes of two closely related lineages of the louse Polyplax serrata with different host specificities.</title>
        <authorList>
            <person name="Martinu J."/>
            <person name="Tarabai H."/>
            <person name="Stefka J."/>
            <person name="Hypsa V."/>
        </authorList>
    </citation>
    <scope>NUCLEOTIDE SEQUENCE [LARGE SCALE GENOMIC DNA]</scope>
    <source>
        <strain evidence="1">98ZLc_SE</strain>
    </source>
</reference>
<dbReference type="RefSeq" id="WP_233485111.1">
    <property type="nucleotide sequence ID" value="NZ_CP021497.1"/>
</dbReference>
<evidence type="ECO:0000313" key="2">
    <source>
        <dbReference type="Proteomes" id="UP001368618"/>
    </source>
</evidence>
<keyword evidence="2" id="KW-1185">Reference proteome</keyword>
<dbReference type="Gene3D" id="3.30.70.120">
    <property type="match status" value="1"/>
</dbReference>
<dbReference type="PANTHER" id="PTHR41774">
    <property type="match status" value="1"/>
</dbReference>
<dbReference type="InterPro" id="IPR036069">
    <property type="entry name" value="DUF34/NIF3_sf"/>
</dbReference>
<proteinExistence type="predicted"/>
<dbReference type="Proteomes" id="UP001368618">
    <property type="component" value="Chromosome"/>
</dbReference>
<dbReference type="InterPro" id="IPR015867">
    <property type="entry name" value="N-reg_PII/ATP_PRibTrfase_C"/>
</dbReference>
<name>A0ABZ2GVT9_9GAMM</name>
<dbReference type="SUPFAM" id="SSF102705">
    <property type="entry name" value="NIF3 (NGG1p interacting factor 3)-like"/>
    <property type="match status" value="1"/>
</dbReference>
<dbReference type="PANTHER" id="PTHR41774:SF1">
    <property type="entry name" value="NGG1P INTERACTING FACTOR NIF3"/>
    <property type="match status" value="1"/>
</dbReference>